<proteinExistence type="predicted"/>
<evidence type="ECO:0000256" key="2">
    <source>
        <dbReference type="SAM" id="Phobius"/>
    </source>
</evidence>
<evidence type="ECO:0000256" key="1">
    <source>
        <dbReference type="SAM" id="Coils"/>
    </source>
</evidence>
<dbReference type="STRING" id="1069081.SAMN05660197_1456"/>
<sequence>MKIEAYKRFVTIDPYNHTSYILENNVLKSYKSLKFNNKNFYISYLQVKDTIITTLEISRNIPPEDLRDVIEIKAYEELDLDEVNEYKIEFIEIPTPLHEKNRKFQLYITEIQIIRDVFREITKKIEYIDYILPAPVLFKSLYDEEILDNTEIHLFIYFQKDDAFVTLYSEGSLVYAKSLKYSFSDIAERISELKGENIDVQTIMQTLAKDGVKIADPDEIQFYMQVFSEIFMHINDILIYAKRVHKIEIVDKIFISSDIGYIKGIEEYSRTYLAQDAFDFNFDYPITSNEPYVEDLHFLLALSAKNIVERLERLPNLTIFHRPPPLWKRPSGHLLAITLVTLLLALAYPAYNFFLTYKLRYETTLLHNKYPLIHAKRVALETRINELKKQIKDIQNKIVREQQELQRIKNILLQIYNKKVHYVMKASTIAELSQDMVHHKINLINIDNNATSFDFNVTAVDNKNITRFIKYIADNKSDRYEVSTKEINKTDINSTVYVSNIEVKIK</sequence>
<feature type="transmembrane region" description="Helical" evidence="2">
    <location>
        <begin position="332"/>
        <end position="351"/>
    </location>
</feature>
<protein>
    <submittedName>
        <fullName evidence="3">Uncharacterized protein</fullName>
    </submittedName>
</protein>
<keyword evidence="1" id="KW-0175">Coiled coil</keyword>
<name>A0A1W1WTW7_9BACT</name>
<evidence type="ECO:0000313" key="3">
    <source>
        <dbReference type="EMBL" id="SMC09635.1"/>
    </source>
</evidence>
<dbReference type="RefSeq" id="WP_084275851.1">
    <property type="nucleotide sequence ID" value="NZ_AP026671.1"/>
</dbReference>
<organism evidence="3 4">
    <name type="scientific">Nitratiruptor tergarcus DSM 16512</name>
    <dbReference type="NCBI Taxonomy" id="1069081"/>
    <lineage>
        <taxon>Bacteria</taxon>
        <taxon>Pseudomonadati</taxon>
        <taxon>Campylobacterota</taxon>
        <taxon>Epsilonproteobacteria</taxon>
        <taxon>Nautiliales</taxon>
        <taxon>Nitratiruptoraceae</taxon>
        <taxon>Nitratiruptor</taxon>
    </lineage>
</organism>
<evidence type="ECO:0000313" key="4">
    <source>
        <dbReference type="Proteomes" id="UP000192602"/>
    </source>
</evidence>
<keyword evidence="2" id="KW-0812">Transmembrane</keyword>
<gene>
    <name evidence="3" type="ORF">SAMN05660197_1456</name>
</gene>
<dbReference type="AlphaFoldDB" id="A0A1W1WTW7"/>
<dbReference type="OrthoDB" id="5372287at2"/>
<reference evidence="4" key="1">
    <citation type="submission" date="2017-04" db="EMBL/GenBank/DDBJ databases">
        <authorList>
            <person name="Varghese N."/>
            <person name="Submissions S."/>
        </authorList>
    </citation>
    <scope>NUCLEOTIDE SEQUENCE [LARGE SCALE GENOMIC DNA]</scope>
    <source>
        <strain evidence="4">DSM 16512</strain>
    </source>
</reference>
<feature type="coiled-coil region" evidence="1">
    <location>
        <begin position="377"/>
        <end position="411"/>
    </location>
</feature>
<dbReference type="EMBL" id="FWWZ01000001">
    <property type="protein sequence ID" value="SMC09635.1"/>
    <property type="molecule type" value="Genomic_DNA"/>
</dbReference>
<dbReference type="Proteomes" id="UP000192602">
    <property type="component" value="Unassembled WGS sequence"/>
</dbReference>
<keyword evidence="2" id="KW-0472">Membrane</keyword>
<keyword evidence="2" id="KW-1133">Transmembrane helix</keyword>
<dbReference type="Gene3D" id="3.30.420.40">
    <property type="match status" value="1"/>
</dbReference>
<accession>A0A1W1WTW7</accession>
<keyword evidence="4" id="KW-1185">Reference proteome</keyword>